<keyword evidence="6" id="KW-0175">Coiled coil</keyword>
<dbReference type="SUPFAM" id="SSF103511">
    <property type="entry name" value="Chlorophyll a-b binding protein"/>
    <property type="match status" value="3"/>
</dbReference>
<feature type="binding site" description="axial binding residue" evidence="5">
    <location>
        <position position="1258"/>
    </location>
    <ligand>
        <name>chlorophyll b</name>
        <dbReference type="ChEBI" id="CHEBI:61721"/>
        <label>1</label>
    </ligand>
    <ligandPart>
        <name>Mg</name>
        <dbReference type="ChEBI" id="CHEBI:25107"/>
    </ligandPart>
</feature>
<evidence type="ECO:0000256" key="3">
    <source>
        <dbReference type="ARBA" id="ARBA00022531"/>
    </source>
</evidence>
<dbReference type="EMBL" id="CAMXCT010002336">
    <property type="protein sequence ID" value="CAI3997456.1"/>
    <property type="molecule type" value="Genomic_DNA"/>
</dbReference>
<gene>
    <name evidence="9" type="ORF">C1SCF055_LOCUS23837</name>
</gene>
<comment type="caution">
    <text evidence="9">The sequence shown here is derived from an EMBL/GenBank/DDBJ whole genome shotgun (WGS) entry which is preliminary data.</text>
</comment>
<evidence type="ECO:0000313" key="11">
    <source>
        <dbReference type="EMBL" id="CAL4784768.1"/>
    </source>
</evidence>
<feature type="compositionally biased region" description="Low complexity" evidence="7">
    <location>
        <begin position="1009"/>
        <end position="1026"/>
    </location>
</feature>
<feature type="region of interest" description="Disordered" evidence="7">
    <location>
        <begin position="606"/>
        <end position="636"/>
    </location>
</feature>
<dbReference type="EMBL" id="CAMXCT020002336">
    <property type="protein sequence ID" value="CAL1150831.1"/>
    <property type="molecule type" value="Genomic_DNA"/>
</dbReference>
<dbReference type="GO" id="GO:0009507">
    <property type="term" value="C:chloroplast"/>
    <property type="evidence" value="ECO:0007669"/>
    <property type="project" value="UniProtKB-SubCell"/>
</dbReference>
<dbReference type="GO" id="GO:0009765">
    <property type="term" value="P:photosynthesis, light harvesting"/>
    <property type="evidence" value="ECO:0007669"/>
    <property type="project" value="InterPro"/>
</dbReference>
<evidence type="ECO:0000313" key="9">
    <source>
        <dbReference type="EMBL" id="CAI3997456.1"/>
    </source>
</evidence>
<proteinExistence type="predicted"/>
<organism evidence="9">
    <name type="scientific">Cladocopium goreaui</name>
    <dbReference type="NCBI Taxonomy" id="2562237"/>
    <lineage>
        <taxon>Eukaryota</taxon>
        <taxon>Sar</taxon>
        <taxon>Alveolata</taxon>
        <taxon>Dinophyceae</taxon>
        <taxon>Suessiales</taxon>
        <taxon>Symbiodiniaceae</taxon>
        <taxon>Cladocopium</taxon>
    </lineage>
</organism>
<dbReference type="InterPro" id="IPR001344">
    <property type="entry name" value="Chloro_AB-bd_pln"/>
</dbReference>
<dbReference type="PANTHER" id="PTHR21649">
    <property type="entry name" value="CHLOROPHYLL A/B BINDING PROTEIN"/>
    <property type="match status" value="1"/>
</dbReference>
<evidence type="ECO:0000313" key="10">
    <source>
        <dbReference type="EMBL" id="CAL1150831.1"/>
    </source>
</evidence>
<keyword evidence="4" id="KW-0934">Plastid</keyword>
<feature type="transmembrane region" description="Helical" evidence="8">
    <location>
        <begin position="467"/>
        <end position="487"/>
    </location>
</feature>
<evidence type="ECO:0000256" key="7">
    <source>
        <dbReference type="SAM" id="MobiDB-lite"/>
    </source>
</evidence>
<keyword evidence="8" id="KW-0812">Transmembrane</keyword>
<evidence type="ECO:0000256" key="1">
    <source>
        <dbReference type="ARBA" id="ARBA00004229"/>
    </source>
</evidence>
<name>A0A9P1CU43_9DINO</name>
<feature type="region of interest" description="Disordered" evidence="7">
    <location>
        <begin position="1466"/>
        <end position="1498"/>
    </location>
</feature>
<dbReference type="GO" id="GO:0016168">
    <property type="term" value="F:chlorophyll binding"/>
    <property type="evidence" value="ECO:0007669"/>
    <property type="project" value="UniProtKB-KW"/>
</dbReference>
<dbReference type="Pfam" id="PF00504">
    <property type="entry name" value="Chloroa_b-bind"/>
    <property type="match status" value="3"/>
</dbReference>
<keyword evidence="12" id="KW-1185">Reference proteome</keyword>
<feature type="binding site" evidence="5">
    <location>
        <position position="1253"/>
    </location>
    <ligand>
        <name>chlorophyll a</name>
        <dbReference type="ChEBI" id="CHEBI:58416"/>
        <label>1</label>
    </ligand>
</feature>
<reference evidence="9" key="1">
    <citation type="submission" date="2022-10" db="EMBL/GenBank/DDBJ databases">
        <authorList>
            <person name="Chen Y."/>
            <person name="Dougan E. K."/>
            <person name="Chan C."/>
            <person name="Rhodes N."/>
            <person name="Thang M."/>
        </authorList>
    </citation>
    <scope>NUCLEOTIDE SEQUENCE</scope>
</reference>
<evidence type="ECO:0000256" key="8">
    <source>
        <dbReference type="SAM" id="Phobius"/>
    </source>
</evidence>
<evidence type="ECO:0000256" key="4">
    <source>
        <dbReference type="ARBA" id="ARBA00022640"/>
    </source>
</evidence>
<dbReference type="Proteomes" id="UP001152797">
    <property type="component" value="Unassembled WGS sequence"/>
</dbReference>
<keyword evidence="5" id="KW-0157">Chromophore</keyword>
<dbReference type="Gene3D" id="1.10.3460.10">
    <property type="entry name" value="Chlorophyll a/b binding protein domain"/>
    <property type="match status" value="3"/>
</dbReference>
<protein>
    <submittedName>
        <fullName evidence="11">Light-harvesting complex I LH38 protein</fullName>
    </submittedName>
</protein>
<accession>A0A9P1CU43</accession>
<dbReference type="OrthoDB" id="444702at2759"/>
<feature type="transmembrane region" description="Helical" evidence="8">
    <location>
        <begin position="568"/>
        <end position="587"/>
    </location>
</feature>
<reference evidence="10" key="2">
    <citation type="submission" date="2024-04" db="EMBL/GenBank/DDBJ databases">
        <authorList>
            <person name="Chen Y."/>
            <person name="Shah S."/>
            <person name="Dougan E. K."/>
            <person name="Thang M."/>
            <person name="Chan C."/>
        </authorList>
    </citation>
    <scope>NUCLEOTIDE SEQUENCE [LARGE SCALE GENOMIC DNA]</scope>
</reference>
<evidence type="ECO:0000313" key="12">
    <source>
        <dbReference type="Proteomes" id="UP001152797"/>
    </source>
</evidence>
<dbReference type="InterPro" id="IPR022796">
    <property type="entry name" value="Chloroa_b-bind"/>
</dbReference>
<keyword evidence="8" id="KW-0472">Membrane</keyword>
<keyword evidence="5" id="KW-0148">Chlorophyll</keyword>
<sequence>MMASIGLVGQHFLKFPGFENSPAGFSIMGRGEGVLGFFAIFLVSGLLELAWREDPSGEKEPGNYGDPFGVQMYNDEMRMKELNNGRMAMISVLGIFAAECATGKDAMQQFGLPALGGGRFASSSSRTSFTGKTSLRANAQQSVMRRAEAVVAEDVPPPPFQPSEQFGATAPLGFFDPLGSSVLDECHRKESLSLCWVTPTSSSFFDPLGFTAVGDEKGFRKLRVSEIKHGRVAMMASIGLVGQHFLKFPGFENSPAGFSIMGRGEGVLGFFAIFLVSGLLELAWREDPSGEKEPGNYGDPFGVQMYNDEMRMKELNNGRMAMISVLGIFAAECATGKDAMQQFGLPALGGGRFASSSSRTSFTGKTSLRANAQQSVMRRAEAVVAEDVPPPPFQPSEQFGATAPLGFFDPLGSSASKQQSLASVPRVKETVGMSRRLQCACHESERFLCGNEYCHLLTLMLLLVCNFVYGLSPCMLAILVAFSVSLYRAKHCNRKAYLIPCRRVGRTRVPMVRKRRCRNRKSLKTTSFVACCNLCFSIFFERGNIRTFLSSVFTHGLTSMQLMLEHRIFLVVHLSMFCLFTFCVWHISKHMRNRLMHALCGNGKNQGRGQNAGRQNFKGKGRGKHAQEPSQPSNPLTTLQVEQQILQDAAERQYKAKVREALPEAAWIKNAAVLVPGEWTARACHPHELTAAGGVSYVGKELVPDVLRRIGYTQAPCAIVTTQPAKELGIPYPSVDVRCSLEVSNQEGSREIVEVNKFLTQIGYGSPVELATTGPCIVAPRTMHKCVARFDLPTGLPEGELTGRIVAEAVSKHINPAYFVDVNARQDNTATLMVQDVAVHDLLRASGQDHVYFRLHSTDPDADTLEIIWLPEQIPHSDALQLVAKEKTFGLALKRGANGPRYGLRFNTTEAMNAYAVKYSKGEKHKWGRFRASNIPSSVGLRGLHDMLSPLGWTIEEIEFFGDTGAVFLASGRGEHDQMHFVDHNKRKIPVMIKALNSRARDMTKDHAQAAAAKAKTAPKPAASASGNERAQVQKALFTKRSDPGKTGETPPPKQAKPGELSESEYLQEITSFGQWHNAAQNDRTPTCLIGRAYADDISGEGSAEDPAELLQQTKNFHDIVTSYQQCGLGDISMKKAFTFGDQSLRQAVVADGTGHPGLQLTPEEAWMKLAVLRRMLAGGLLTQSRFYGEDNDPPPNDPDVGVSSDNPVLDECHRKESLSLCWVTPTSSSFFDPLGFTAVGDEKGFRKLRVSEIKHGRVAMMASIGLVGQHFLKFPGFENSPAGFSIMGRGEGVLGFFAIFLVSGLLELAWREDPSGEKEPGNYGDPFGVQMYNDEMRMKELNNGRMAMISVLGIFAAECATGKDAIEQFGKGTDGKDGKVDAELDMSAEGPMPGDSAETLDDLRQECAVLRQRVVGLEAENTELQALVKEWRMWYAQCYKPQIEFLDAEIARMVTMAPTCRRLASTAVQEPEPGTERGVMPKMSTPPMVGGSSPKGK</sequence>
<evidence type="ECO:0000256" key="6">
    <source>
        <dbReference type="SAM" id="Coils"/>
    </source>
</evidence>
<evidence type="ECO:0000256" key="5">
    <source>
        <dbReference type="PIRSR" id="PIRSR601344-1"/>
    </source>
</evidence>
<keyword evidence="3" id="KW-0602">Photosynthesis</keyword>
<keyword evidence="8" id="KW-1133">Transmembrane helix</keyword>
<keyword evidence="2" id="KW-0150">Chloroplast</keyword>
<feature type="coiled-coil region" evidence="6">
    <location>
        <begin position="1401"/>
        <end position="1428"/>
    </location>
</feature>
<comment type="subcellular location">
    <subcellularLocation>
        <location evidence="1">Plastid</location>
        <location evidence="1">Chloroplast</location>
    </subcellularLocation>
</comment>
<dbReference type="EMBL" id="CAMXCT030002336">
    <property type="protein sequence ID" value="CAL4784768.1"/>
    <property type="molecule type" value="Genomic_DNA"/>
</dbReference>
<feature type="region of interest" description="Disordered" evidence="7">
    <location>
        <begin position="1000"/>
        <end position="1061"/>
    </location>
</feature>
<feature type="binding site" evidence="5">
    <location>
        <position position="1256"/>
    </location>
    <ligand>
        <name>chlorophyll a</name>
        <dbReference type="ChEBI" id="CHEBI:58416"/>
        <label>1</label>
    </ligand>
</feature>
<dbReference type="GO" id="GO:0016020">
    <property type="term" value="C:membrane"/>
    <property type="evidence" value="ECO:0007669"/>
    <property type="project" value="InterPro"/>
</dbReference>
<evidence type="ECO:0000256" key="2">
    <source>
        <dbReference type="ARBA" id="ARBA00022528"/>
    </source>
</evidence>